<evidence type="ECO:0000313" key="1">
    <source>
        <dbReference type="EMBL" id="MED7827839.1"/>
    </source>
</evidence>
<keyword evidence="2" id="KW-1185">Reference proteome</keyword>
<name>A0ABU7FV89_9ACTN</name>
<accession>A0ABU7FV89</accession>
<protein>
    <submittedName>
        <fullName evidence="1">DUF6086 family protein</fullName>
    </submittedName>
</protein>
<dbReference type="InterPro" id="IPR045732">
    <property type="entry name" value="DUF6086"/>
</dbReference>
<gene>
    <name evidence="1" type="ORF">VXC91_39615</name>
</gene>
<organism evidence="1 2">
    <name type="scientific">Streptomyces chiangmaiensis</name>
    <dbReference type="NCBI Taxonomy" id="766497"/>
    <lineage>
        <taxon>Bacteria</taxon>
        <taxon>Bacillati</taxon>
        <taxon>Actinomycetota</taxon>
        <taxon>Actinomycetes</taxon>
        <taxon>Kitasatosporales</taxon>
        <taxon>Streptomycetaceae</taxon>
        <taxon>Streptomyces</taxon>
    </lineage>
</organism>
<dbReference type="RefSeq" id="WP_329512204.1">
    <property type="nucleotide sequence ID" value="NZ_BAAAYZ010000313.1"/>
</dbReference>
<proteinExistence type="predicted"/>
<dbReference type="Proteomes" id="UP001333996">
    <property type="component" value="Unassembled WGS sequence"/>
</dbReference>
<dbReference type="Pfam" id="PF19564">
    <property type="entry name" value="DUF6086"/>
    <property type="match status" value="1"/>
</dbReference>
<sequence length="79" mass="8803">MANAPRGECDVDLPVFRAFVERLYRGYASTSSPHIHGFMRSLLITSLILLESAGTPLALKPEHEEAFREERATLTRAMG</sequence>
<dbReference type="EMBL" id="JAYWVC010000276">
    <property type="protein sequence ID" value="MED7827839.1"/>
    <property type="molecule type" value="Genomic_DNA"/>
</dbReference>
<evidence type="ECO:0000313" key="2">
    <source>
        <dbReference type="Proteomes" id="UP001333996"/>
    </source>
</evidence>
<comment type="caution">
    <text evidence="1">The sequence shown here is derived from an EMBL/GenBank/DDBJ whole genome shotgun (WGS) entry which is preliminary data.</text>
</comment>
<reference evidence="1" key="1">
    <citation type="submission" date="2024-01" db="EMBL/GenBank/DDBJ databases">
        <title>First draft genome sequence data of TA4-1, the type strain of Gram-positive actinobacterium Streptomyces chiangmaiensis.</title>
        <authorList>
            <person name="Yasawong M."/>
            <person name="Nantapong N."/>
        </authorList>
    </citation>
    <scope>NUCLEOTIDE SEQUENCE</scope>
    <source>
        <strain evidence="1">TA4-1</strain>
    </source>
</reference>